<evidence type="ECO:0000259" key="2">
    <source>
        <dbReference type="Pfam" id="PF22725"/>
    </source>
</evidence>
<dbReference type="SUPFAM" id="SSF51735">
    <property type="entry name" value="NAD(P)-binding Rossmann-fold domains"/>
    <property type="match status" value="1"/>
</dbReference>
<feature type="domain" description="Gfo/Idh/MocA-like oxidoreductase N-terminal" evidence="1">
    <location>
        <begin position="1"/>
        <end position="87"/>
    </location>
</feature>
<dbReference type="InterPro" id="IPR055170">
    <property type="entry name" value="GFO_IDH_MocA-like_dom"/>
</dbReference>
<dbReference type="Gene3D" id="3.40.50.720">
    <property type="entry name" value="NAD(P)-binding Rossmann-like Domain"/>
    <property type="match status" value="1"/>
</dbReference>
<feature type="domain" description="GFO/IDH/MocA-like oxidoreductase" evidence="2">
    <location>
        <begin position="125"/>
        <end position="224"/>
    </location>
</feature>
<dbReference type="Pfam" id="PF01408">
    <property type="entry name" value="GFO_IDH_MocA"/>
    <property type="match status" value="1"/>
</dbReference>
<dbReference type="InterPro" id="IPR036291">
    <property type="entry name" value="NAD(P)-bd_dom_sf"/>
</dbReference>
<gene>
    <name evidence="3" type="ORF">A45J_2362</name>
</gene>
<dbReference type="EMBL" id="BLAB01000001">
    <property type="protein sequence ID" value="GER94598.1"/>
    <property type="molecule type" value="Genomic_DNA"/>
</dbReference>
<reference evidence="3" key="1">
    <citation type="submission" date="2019-10" db="EMBL/GenBank/DDBJ databases">
        <title>Metagenomic sequencing of thiosulfate-disproportionating enrichment culture.</title>
        <authorList>
            <person name="Umezawa K."/>
            <person name="Kojima H."/>
            <person name="Fukui M."/>
        </authorList>
    </citation>
    <scope>NUCLEOTIDE SEQUENCE</scope>
    <source>
        <strain evidence="3">45J</strain>
    </source>
</reference>
<dbReference type="GO" id="GO:0000166">
    <property type="term" value="F:nucleotide binding"/>
    <property type="evidence" value="ECO:0007669"/>
    <property type="project" value="InterPro"/>
</dbReference>
<protein>
    <submittedName>
        <fullName evidence="3">Gfo/Idh/MocA family oxidoreductase</fullName>
    </submittedName>
</protein>
<proteinExistence type="predicted"/>
<dbReference type="InterPro" id="IPR051450">
    <property type="entry name" value="Gfo/Idh/MocA_Oxidoreductases"/>
</dbReference>
<accession>A0A5J4KYC3</accession>
<name>A0A5J4KYC3_9ZZZZ</name>
<dbReference type="InterPro" id="IPR000683">
    <property type="entry name" value="Gfo/Idh/MocA-like_OxRdtase_N"/>
</dbReference>
<dbReference type="AlphaFoldDB" id="A0A5J4KYC3"/>
<comment type="caution">
    <text evidence="3">The sequence shown here is derived from an EMBL/GenBank/DDBJ whole genome shotgun (WGS) entry which is preliminary data.</text>
</comment>
<sequence>MRYLVIGLGSMGKRRIRCLKKLGYNNIIGFDIREDRMNEAKKLYDIEIIKNMESVKEIDVVIISTPPDKHIEYALWAIENSYPVFIEASVILEHSIKIREFLIKNKKEDAIICPSCTLKFHPVIKDIKNIVQSGKWGKLSNFSYHSGQYLPEWHPWENIKDYYVSKKATGGAREIVPFELTWLCDIFGYPESVKGFFGKTIDLDCDIDDTYVVSLKFKEGFGSLLVDVVSRFATRKLTLNLEYAQISWDWNERLLKLYDAKNKRFINIEQPSGENIAGYNVNIIEDMYIEEIEHFIGHIKKEKKFPNTLDNDIKILEILKEIEIS</sequence>
<dbReference type="PANTHER" id="PTHR43377">
    <property type="entry name" value="BILIVERDIN REDUCTASE A"/>
    <property type="match status" value="1"/>
</dbReference>
<dbReference type="SUPFAM" id="SSF55347">
    <property type="entry name" value="Glyceraldehyde-3-phosphate dehydrogenase-like, C-terminal domain"/>
    <property type="match status" value="1"/>
</dbReference>
<dbReference type="PANTHER" id="PTHR43377:SF1">
    <property type="entry name" value="BILIVERDIN REDUCTASE A"/>
    <property type="match status" value="1"/>
</dbReference>
<evidence type="ECO:0000259" key="1">
    <source>
        <dbReference type="Pfam" id="PF01408"/>
    </source>
</evidence>
<dbReference type="Gene3D" id="3.30.360.10">
    <property type="entry name" value="Dihydrodipicolinate Reductase, domain 2"/>
    <property type="match status" value="1"/>
</dbReference>
<organism evidence="3">
    <name type="scientific">hot springs metagenome</name>
    <dbReference type="NCBI Taxonomy" id="433727"/>
    <lineage>
        <taxon>unclassified sequences</taxon>
        <taxon>metagenomes</taxon>
        <taxon>ecological metagenomes</taxon>
    </lineage>
</organism>
<evidence type="ECO:0000313" key="3">
    <source>
        <dbReference type="EMBL" id="GER94598.1"/>
    </source>
</evidence>
<dbReference type="Pfam" id="PF22725">
    <property type="entry name" value="GFO_IDH_MocA_C3"/>
    <property type="match status" value="1"/>
</dbReference>